<accession>A0ABT5JES0</accession>
<reference evidence="3" key="2">
    <citation type="submission" date="2023-02" db="EMBL/GenBank/DDBJ databases">
        <authorList>
            <person name="Rayyan A."/>
            <person name="Meyer T."/>
            <person name="Kyndt J.A."/>
        </authorList>
    </citation>
    <scope>NUCLEOTIDE SEQUENCE</scope>
    <source>
        <strain evidence="3">DSM 9987</strain>
    </source>
</reference>
<feature type="domain" description="Guanylate cyclase" evidence="2">
    <location>
        <begin position="467"/>
        <end position="598"/>
    </location>
</feature>
<dbReference type="InterPro" id="IPR029787">
    <property type="entry name" value="Nucleotide_cyclase"/>
</dbReference>
<evidence type="ECO:0000256" key="1">
    <source>
        <dbReference type="SAM" id="Phobius"/>
    </source>
</evidence>
<dbReference type="PROSITE" id="PS50125">
    <property type="entry name" value="GUANYLATE_CYCLASE_2"/>
    <property type="match status" value="1"/>
</dbReference>
<dbReference type="Pfam" id="PF05226">
    <property type="entry name" value="CHASE2"/>
    <property type="match status" value="1"/>
</dbReference>
<dbReference type="InterPro" id="IPR007890">
    <property type="entry name" value="CHASE2"/>
</dbReference>
<dbReference type="SMART" id="SM01080">
    <property type="entry name" value="CHASE2"/>
    <property type="match status" value="1"/>
</dbReference>
<evidence type="ECO:0000259" key="2">
    <source>
        <dbReference type="PROSITE" id="PS50125"/>
    </source>
</evidence>
<comment type="caution">
    <text evidence="3">The sequence shown here is derived from an EMBL/GenBank/DDBJ whole genome shotgun (WGS) entry which is preliminary data.</text>
</comment>
<dbReference type="SMART" id="SM00044">
    <property type="entry name" value="CYCc"/>
    <property type="match status" value="1"/>
</dbReference>
<reference evidence="3" key="1">
    <citation type="journal article" date="2023" name="Microbiol Resour">
        <title>Genome Sequences of Rhodoplanes serenus and Two Thermotolerant Strains, Rhodoplanes tepidamans and 'Rhodoplanes cryptolactis,' Further Refine the Genus.</title>
        <authorList>
            <person name="Rayyan A.A."/>
            <person name="Kyndt J.A."/>
        </authorList>
    </citation>
    <scope>NUCLEOTIDE SEQUENCE</scope>
    <source>
        <strain evidence="3">DSM 9987</strain>
    </source>
</reference>
<dbReference type="CDD" id="cd07302">
    <property type="entry name" value="CHD"/>
    <property type="match status" value="1"/>
</dbReference>
<sequence length="719" mass="76267">MRRYRKRDLGAVAVVVLVCGVVFASPALDRFAGVSLDILTALRWQAFGLRHDPASAPAVVVAIDEETFRTPPFAGSPSLTWTREIGRVLTAVVDGGAAVVGFDIVFPSSIEQSEIPFGEEPLGTRLRGFDRDFLRALASAAKSDKVVLGEVLHQDRPVRPAAGQRIAVGQQKNIRALNTHADPDDVVRRLPLWFSVGGRPLPSMALELAARALGTAPVREPDGTTVLAGWRVPSAVPGTQTLGFEGGADAVPTYSFADLRACAETGDADFFRRTFGGKVVLFGTLFDIEDRKVTSKRFATGVEAARGARCALPLPAAPAEPPPARSSIAGVYIHATAVNDLLRRTVPHELGRLGTTATALAAAGLAALGAMLLGPGLAVLAVLGLLAAWTAAGTVALQHGLVLPLVGPTLAALTATAGTIGWRLVAADREERFLRRSFALYLSPQVIDRMLEADEPPALGGEMRDVTVFFSDIAGFSSIAETMTPAALVAWMNAYLSEMTDIVEGCGGYVDKYIGDSIVAVFGAPANDPDHARNAVRAALRCRERLAVLNETAAFQGHHLAHRIGLNSGEALVGNIGSRRRFNYTVMSDAVNLASRLEGANKYFGTSIMASEETVSRTGDAFAWRELDAIRVRGRTRPVRILEPIAEAGRVPPEAAARAAVYADGLARFRARDFSGAAEAFGRIAAGDPPAALFEKRARELAAAPPGPDWEPVFTLEGK</sequence>
<dbReference type="Gene3D" id="3.30.70.1230">
    <property type="entry name" value="Nucleotide cyclase"/>
    <property type="match status" value="1"/>
</dbReference>
<dbReference type="InterPro" id="IPR050697">
    <property type="entry name" value="Adenylyl/Guanylyl_Cyclase_3/4"/>
</dbReference>
<protein>
    <submittedName>
        <fullName evidence="3">Adenylate/guanylate cyclase domain-containing protein</fullName>
    </submittedName>
</protein>
<name>A0ABT5JES0_RHOTP</name>
<dbReference type="PANTHER" id="PTHR43081">
    <property type="entry name" value="ADENYLATE CYCLASE, TERMINAL-DIFFERENTIATION SPECIFIC-RELATED"/>
    <property type="match status" value="1"/>
</dbReference>
<evidence type="ECO:0000313" key="4">
    <source>
        <dbReference type="Proteomes" id="UP001165652"/>
    </source>
</evidence>
<keyword evidence="1" id="KW-0812">Transmembrane</keyword>
<feature type="transmembrane region" description="Helical" evidence="1">
    <location>
        <begin position="405"/>
        <end position="426"/>
    </location>
</feature>
<dbReference type="InterPro" id="IPR001054">
    <property type="entry name" value="A/G_cyclase"/>
</dbReference>
<dbReference type="PANTHER" id="PTHR43081:SF1">
    <property type="entry name" value="ADENYLATE CYCLASE, TERMINAL-DIFFERENTIATION SPECIFIC"/>
    <property type="match status" value="1"/>
</dbReference>
<proteinExistence type="predicted"/>
<organism evidence="3 4">
    <name type="scientific">Rhodoplanes tepidamans</name>
    <name type="common">Rhodoplanes cryptolactis</name>
    <dbReference type="NCBI Taxonomy" id="200616"/>
    <lineage>
        <taxon>Bacteria</taxon>
        <taxon>Pseudomonadati</taxon>
        <taxon>Pseudomonadota</taxon>
        <taxon>Alphaproteobacteria</taxon>
        <taxon>Hyphomicrobiales</taxon>
        <taxon>Nitrobacteraceae</taxon>
        <taxon>Rhodoplanes</taxon>
    </lineage>
</organism>
<dbReference type="Proteomes" id="UP001165652">
    <property type="component" value="Unassembled WGS sequence"/>
</dbReference>
<keyword evidence="4" id="KW-1185">Reference proteome</keyword>
<gene>
    <name evidence="3" type="ORF">PQJ73_17895</name>
</gene>
<keyword evidence="1" id="KW-1133">Transmembrane helix</keyword>
<dbReference type="RefSeq" id="WP_272778404.1">
    <property type="nucleotide sequence ID" value="NZ_JAQQLI010000029.1"/>
</dbReference>
<evidence type="ECO:0000313" key="3">
    <source>
        <dbReference type="EMBL" id="MDC7787565.1"/>
    </source>
</evidence>
<dbReference type="SUPFAM" id="SSF55073">
    <property type="entry name" value="Nucleotide cyclase"/>
    <property type="match status" value="1"/>
</dbReference>
<dbReference type="Pfam" id="PF00211">
    <property type="entry name" value="Guanylate_cyc"/>
    <property type="match status" value="1"/>
</dbReference>
<keyword evidence="1" id="KW-0472">Membrane</keyword>
<dbReference type="EMBL" id="JAQQLI010000029">
    <property type="protein sequence ID" value="MDC7787565.1"/>
    <property type="molecule type" value="Genomic_DNA"/>
</dbReference>